<evidence type="ECO:0000256" key="2">
    <source>
        <dbReference type="ARBA" id="ARBA00022692"/>
    </source>
</evidence>
<protein>
    <submittedName>
        <fullName evidence="6">DoxX family protein</fullName>
    </submittedName>
</protein>
<evidence type="ECO:0000256" key="5">
    <source>
        <dbReference type="SAM" id="Phobius"/>
    </source>
</evidence>
<dbReference type="InterPro" id="IPR032808">
    <property type="entry name" value="DoxX"/>
</dbReference>
<sequence>MNTFIMILSLILALMFSISVLMKFSRATSMLQHWKEYGYPLWFMDMIASLELVGVIGVISSFWIPGVLTLACILFAILMLGAIHAHLFRAKHKPVMAINAVFMLICSLLLLWL</sequence>
<dbReference type="Proteomes" id="UP000036061">
    <property type="component" value="Chromosome"/>
</dbReference>
<proteinExistence type="predicted"/>
<keyword evidence="4 5" id="KW-0472">Membrane</keyword>
<dbReference type="RefSeq" id="WP_048034476.1">
    <property type="nucleotide sequence ID" value="NZ_CP030117.1"/>
</dbReference>
<comment type="subcellular location">
    <subcellularLocation>
        <location evidence="1">Membrane</location>
        <topology evidence="1">Multi-pass membrane protein</topology>
    </subcellularLocation>
</comment>
<feature type="transmembrane region" description="Helical" evidence="5">
    <location>
        <begin position="62"/>
        <end position="83"/>
    </location>
</feature>
<feature type="transmembrane region" description="Helical" evidence="5">
    <location>
        <begin position="37"/>
        <end position="56"/>
    </location>
</feature>
<evidence type="ECO:0000256" key="3">
    <source>
        <dbReference type="ARBA" id="ARBA00022989"/>
    </source>
</evidence>
<dbReference type="GO" id="GO:0016020">
    <property type="term" value="C:membrane"/>
    <property type="evidence" value="ECO:0007669"/>
    <property type="project" value="UniProtKB-SubCell"/>
</dbReference>
<evidence type="ECO:0000313" key="6">
    <source>
        <dbReference type="EMBL" id="AWX57963.1"/>
    </source>
</evidence>
<reference evidence="6 7" key="1">
    <citation type="journal article" date="2015" name="Genome Announc.">
        <title>Draft Genome Sequence of Brevibacillus brevis DZQ7, a Plant Growth-Promoting Rhizobacterium with Broad-Spectrum Antimicrobial Activity.</title>
        <authorList>
            <person name="Hou Q."/>
            <person name="Wang C."/>
            <person name="Hou X."/>
            <person name="Xia Z."/>
            <person name="Ye J."/>
            <person name="Liu K."/>
            <person name="Liu H."/>
            <person name="Wang J."/>
            <person name="Guo H."/>
            <person name="Yu X."/>
            <person name="Yang Y."/>
            <person name="Du B."/>
            <person name="Ding Y."/>
        </authorList>
    </citation>
    <scope>NUCLEOTIDE SEQUENCE [LARGE SCALE GENOMIC DNA]</scope>
    <source>
        <strain evidence="6 7">DZQ7</strain>
    </source>
</reference>
<keyword evidence="2 5" id="KW-0812">Transmembrane</keyword>
<gene>
    <name evidence="6" type="ORF">AB432_024285</name>
</gene>
<organism evidence="6 7">
    <name type="scientific">Brevibacillus brevis</name>
    <name type="common">Bacillus brevis</name>
    <dbReference type="NCBI Taxonomy" id="1393"/>
    <lineage>
        <taxon>Bacteria</taxon>
        <taxon>Bacillati</taxon>
        <taxon>Bacillota</taxon>
        <taxon>Bacilli</taxon>
        <taxon>Bacillales</taxon>
        <taxon>Paenibacillaceae</taxon>
        <taxon>Brevibacillus</taxon>
    </lineage>
</organism>
<name>A0A2Z4MNI9_BREBE</name>
<evidence type="ECO:0000256" key="4">
    <source>
        <dbReference type="ARBA" id="ARBA00023136"/>
    </source>
</evidence>
<keyword evidence="3 5" id="KW-1133">Transmembrane helix</keyword>
<dbReference type="AlphaFoldDB" id="A0A2Z4MNI9"/>
<evidence type="ECO:0000313" key="7">
    <source>
        <dbReference type="Proteomes" id="UP000036061"/>
    </source>
</evidence>
<accession>A0A2Z4MNI9</accession>
<evidence type="ECO:0000256" key="1">
    <source>
        <dbReference type="ARBA" id="ARBA00004141"/>
    </source>
</evidence>
<dbReference type="Pfam" id="PF13564">
    <property type="entry name" value="DoxX_2"/>
    <property type="match status" value="1"/>
</dbReference>
<feature type="transmembrane region" description="Helical" evidence="5">
    <location>
        <begin position="6"/>
        <end position="25"/>
    </location>
</feature>
<feature type="transmembrane region" description="Helical" evidence="5">
    <location>
        <begin position="95"/>
        <end position="112"/>
    </location>
</feature>
<dbReference type="EMBL" id="CP030117">
    <property type="protein sequence ID" value="AWX57963.1"/>
    <property type="molecule type" value="Genomic_DNA"/>
</dbReference>